<keyword evidence="1" id="KW-1185">Reference proteome</keyword>
<proteinExistence type="predicted"/>
<organism evidence="1 2">
    <name type="scientific">Haemonchus contortus</name>
    <name type="common">Barber pole worm</name>
    <dbReference type="NCBI Taxonomy" id="6289"/>
    <lineage>
        <taxon>Eukaryota</taxon>
        <taxon>Metazoa</taxon>
        <taxon>Ecdysozoa</taxon>
        <taxon>Nematoda</taxon>
        <taxon>Chromadorea</taxon>
        <taxon>Rhabditida</taxon>
        <taxon>Rhabditina</taxon>
        <taxon>Rhabditomorpha</taxon>
        <taxon>Strongyloidea</taxon>
        <taxon>Trichostrongylidae</taxon>
        <taxon>Haemonchus</taxon>
    </lineage>
</organism>
<evidence type="ECO:0000313" key="1">
    <source>
        <dbReference type="Proteomes" id="UP000025227"/>
    </source>
</evidence>
<reference evidence="2" key="1">
    <citation type="submission" date="2020-12" db="UniProtKB">
        <authorList>
            <consortium name="WormBaseParasite"/>
        </authorList>
    </citation>
    <scope>IDENTIFICATION</scope>
    <source>
        <strain evidence="2">MHco3</strain>
    </source>
</reference>
<dbReference type="Proteomes" id="UP000025227">
    <property type="component" value="Unplaced"/>
</dbReference>
<dbReference type="AlphaFoldDB" id="A0A7I4YTQ1"/>
<evidence type="ECO:0000313" key="2">
    <source>
        <dbReference type="WBParaSite" id="HCON_00143095-00001"/>
    </source>
</evidence>
<name>A0A7I4YTQ1_HAECO</name>
<accession>A0A7I4YTQ1</accession>
<dbReference type="WBParaSite" id="HCON_00143095-00001">
    <property type="protein sequence ID" value="HCON_00143095-00001"/>
    <property type="gene ID" value="HCON_00143095"/>
</dbReference>
<protein>
    <submittedName>
        <fullName evidence="2">Histone deacetylase</fullName>
    </submittedName>
</protein>
<sequence length="55" mass="6272">VVSMADSDLHDHLFTGNRNLSHRCLVCSCGYTTIEDDIRKIHRYNESNGCIAFRS</sequence>